<dbReference type="Gene3D" id="3.90.550.10">
    <property type="entry name" value="Spore Coat Polysaccharide Biosynthesis Protein SpsA, Chain A"/>
    <property type="match status" value="1"/>
</dbReference>
<dbReference type="EMBL" id="JARQBN010000002">
    <property type="protein sequence ID" value="MDT2827202.1"/>
    <property type="molecule type" value="Genomic_DNA"/>
</dbReference>
<protein>
    <submittedName>
        <fullName evidence="5">Glycosyltransferase family 2 protein</fullName>
    </submittedName>
</protein>
<dbReference type="RefSeq" id="WP_311818422.1">
    <property type="nucleotide sequence ID" value="NZ_JARQBN010000002.1"/>
</dbReference>
<organism evidence="5 6">
    <name type="scientific">Enterococcus viikkiensis</name>
    <dbReference type="NCBI Taxonomy" id="930854"/>
    <lineage>
        <taxon>Bacteria</taxon>
        <taxon>Bacillati</taxon>
        <taxon>Bacillota</taxon>
        <taxon>Bacilli</taxon>
        <taxon>Lactobacillales</taxon>
        <taxon>Enterococcaceae</taxon>
        <taxon>Enterococcus</taxon>
    </lineage>
</organism>
<proteinExistence type="inferred from homology"/>
<reference evidence="5 6" key="1">
    <citation type="submission" date="2023-03" db="EMBL/GenBank/DDBJ databases">
        <authorList>
            <person name="Shen W."/>
            <person name="Cai J."/>
        </authorList>
    </citation>
    <scope>NUCLEOTIDE SEQUENCE [LARGE SCALE GENOMIC DNA]</scope>
    <source>
        <strain evidence="5 6">B101</strain>
    </source>
</reference>
<evidence type="ECO:0000313" key="6">
    <source>
        <dbReference type="Proteomes" id="UP001265301"/>
    </source>
</evidence>
<keyword evidence="3" id="KW-0808">Transferase</keyword>
<evidence type="ECO:0000256" key="3">
    <source>
        <dbReference type="ARBA" id="ARBA00022679"/>
    </source>
</evidence>
<sequence>MENEIVSIVMTVYNGEHTIKSTVQSLLDQTYANIELIIVNDGSTDNTHNILKNIARKDNRIKIFNNPRYGRSKSLNYALSKCSGKYIANIDADDLAHPKRIEIQYRFMEDHPNCGVLCSQSLIIYNNDTVVWDDIDYSANKYYQITRKYLKRSNPISHPSIMFNTKVISSNDLYYDESLTKIVDYDLWIRLCRSEYVIDMYKENLVAKRIHKNQSFENKNRINYLKAVKRVQKRNWSGELTIKDQILVELKFIYGLLPQRFRMWLRERAR</sequence>
<dbReference type="Pfam" id="PF00535">
    <property type="entry name" value="Glycos_transf_2"/>
    <property type="match status" value="1"/>
</dbReference>
<feature type="domain" description="Glycosyltransferase 2-like" evidence="4">
    <location>
        <begin position="7"/>
        <end position="163"/>
    </location>
</feature>
<keyword evidence="6" id="KW-1185">Reference proteome</keyword>
<dbReference type="PANTHER" id="PTHR43685">
    <property type="entry name" value="GLYCOSYLTRANSFERASE"/>
    <property type="match status" value="1"/>
</dbReference>
<evidence type="ECO:0000256" key="2">
    <source>
        <dbReference type="ARBA" id="ARBA00022676"/>
    </source>
</evidence>
<dbReference type="Proteomes" id="UP001265301">
    <property type="component" value="Unassembled WGS sequence"/>
</dbReference>
<keyword evidence="2" id="KW-0328">Glycosyltransferase</keyword>
<dbReference type="InterPro" id="IPR050834">
    <property type="entry name" value="Glycosyltransf_2"/>
</dbReference>
<name>A0ABU3FNB4_9ENTE</name>
<accession>A0ABU3FNB4</accession>
<comment type="similarity">
    <text evidence="1">Belongs to the glycosyltransferase 2 family.</text>
</comment>
<gene>
    <name evidence="5" type="ORF">P7H59_01900</name>
</gene>
<comment type="caution">
    <text evidence="5">The sequence shown here is derived from an EMBL/GenBank/DDBJ whole genome shotgun (WGS) entry which is preliminary data.</text>
</comment>
<dbReference type="PANTHER" id="PTHR43685:SF5">
    <property type="entry name" value="GLYCOSYLTRANSFERASE EPSE-RELATED"/>
    <property type="match status" value="1"/>
</dbReference>
<dbReference type="InterPro" id="IPR001173">
    <property type="entry name" value="Glyco_trans_2-like"/>
</dbReference>
<evidence type="ECO:0000313" key="5">
    <source>
        <dbReference type="EMBL" id="MDT2827202.1"/>
    </source>
</evidence>
<dbReference type="InterPro" id="IPR029044">
    <property type="entry name" value="Nucleotide-diphossugar_trans"/>
</dbReference>
<dbReference type="SUPFAM" id="SSF53448">
    <property type="entry name" value="Nucleotide-diphospho-sugar transferases"/>
    <property type="match status" value="1"/>
</dbReference>
<evidence type="ECO:0000259" key="4">
    <source>
        <dbReference type="Pfam" id="PF00535"/>
    </source>
</evidence>
<evidence type="ECO:0000256" key="1">
    <source>
        <dbReference type="ARBA" id="ARBA00006739"/>
    </source>
</evidence>